<keyword evidence="4 9" id="KW-0136">Cellulose degradation</keyword>
<keyword evidence="8 9" id="KW-0624">Polysaccharide degradation</keyword>
<feature type="chain" id="PRO_5004084643" description="Glucanase" evidence="10">
    <location>
        <begin position="19"/>
        <end position="432"/>
    </location>
</feature>
<dbReference type="PANTHER" id="PTHR33753:SF1">
    <property type="entry name" value="ENDO-BETA-1,4-GLUCANASE CELB"/>
    <property type="match status" value="1"/>
</dbReference>
<gene>
    <name evidence="11" type="ORF">UCREL1_9054</name>
</gene>
<evidence type="ECO:0000256" key="1">
    <source>
        <dbReference type="ARBA" id="ARBA00000966"/>
    </source>
</evidence>
<dbReference type="STRING" id="1287681.M7SI71"/>
<proteinExistence type="inferred from homology"/>
<dbReference type="Pfam" id="PF00840">
    <property type="entry name" value="Glyco_hydro_7"/>
    <property type="match status" value="1"/>
</dbReference>
<comment type="catalytic activity">
    <reaction evidence="1">
        <text>Endohydrolysis of (1-&gt;4)-beta-D-glucosidic linkages in cellulose, lichenin and cereal beta-D-glucans.</text>
        <dbReference type="EC" id="3.2.1.4"/>
    </reaction>
</comment>
<dbReference type="HOGENOM" id="CLU_020817_0_1_1"/>
<evidence type="ECO:0000256" key="5">
    <source>
        <dbReference type="ARBA" id="ARBA00023180"/>
    </source>
</evidence>
<protein>
    <recommendedName>
        <fullName evidence="9">Glucanase</fullName>
        <ecNumber evidence="9">3.2.1.-</ecNumber>
    </recommendedName>
</protein>
<sequence length="432" mass="46958">MSRRNLILASALAGLAAAQKPGDTPDEHPTLITQRCTIEGGCSDWMNFIVLDSSAHWVHQVDNTDYGCGDWGSGPNATVCSTKEACQEACVMEGVTDYSSHGITTDGKSLRLQQVLDGSVVSPRVYLLDATKENYEMTKFTGSEFAFDVDTTKLPCGMNSALYLSEMVADGGKSDLNTGGATWGTGYCDAQCYVTPFINGEGNVDGYGACCNEMDIWEANSRSNHIAPHPCSIESIYECEGAECEADGVCDKNGCSWNPYRIGQPDYYGTSEDFDVDTMKPFTVVTQFPADSDGKLTAINRLYVQEGEVIRAEVVNKEGLPEQNYMNDEFCDATGSTKFMELGAMTGMGDAMSRGMVLAFSIWWDEGGNMSWLDGEADGAGPCNATEGNPETIVKIEPAPEVTFSNIRWGELNSTFTATPTNRTRISRARWF</sequence>
<accession>M7SI71</accession>
<dbReference type="PANTHER" id="PTHR33753">
    <property type="entry name" value="1,4-BETA-D-GLUCAN CELLOBIOHYDROLASE B"/>
    <property type="match status" value="1"/>
</dbReference>
<evidence type="ECO:0000256" key="3">
    <source>
        <dbReference type="ARBA" id="ARBA00022801"/>
    </source>
</evidence>
<dbReference type="OrthoDB" id="412382at2759"/>
<dbReference type="KEGG" id="ela:UCREL1_9054"/>
<keyword evidence="12" id="KW-1185">Reference proteome</keyword>
<dbReference type="GO" id="GO:0030245">
    <property type="term" value="P:cellulose catabolic process"/>
    <property type="evidence" value="ECO:0007669"/>
    <property type="project" value="UniProtKB-KW"/>
</dbReference>
<evidence type="ECO:0000256" key="6">
    <source>
        <dbReference type="ARBA" id="ARBA00023277"/>
    </source>
</evidence>
<evidence type="ECO:0000256" key="4">
    <source>
        <dbReference type="ARBA" id="ARBA00023001"/>
    </source>
</evidence>
<reference evidence="12" key="1">
    <citation type="journal article" date="2013" name="Genome Announc.">
        <title>Draft genome sequence of the grapevine dieback fungus Eutypa lata UCR-EL1.</title>
        <authorList>
            <person name="Blanco-Ulate B."/>
            <person name="Rolshausen P.E."/>
            <person name="Cantu D."/>
        </authorList>
    </citation>
    <scope>NUCLEOTIDE SEQUENCE [LARGE SCALE GENOMIC DNA]</scope>
    <source>
        <strain evidence="12">UCR-EL1</strain>
    </source>
</reference>
<comment type="similarity">
    <text evidence="2 9">Belongs to the glycosyl hydrolase 7 (cellulase C) family.</text>
</comment>
<organism evidence="11 12">
    <name type="scientific">Eutypa lata (strain UCR-EL1)</name>
    <name type="common">Grapevine dieback disease fungus</name>
    <name type="synonym">Eutypa armeniacae</name>
    <dbReference type="NCBI Taxonomy" id="1287681"/>
    <lineage>
        <taxon>Eukaryota</taxon>
        <taxon>Fungi</taxon>
        <taxon>Dikarya</taxon>
        <taxon>Ascomycota</taxon>
        <taxon>Pezizomycotina</taxon>
        <taxon>Sordariomycetes</taxon>
        <taxon>Xylariomycetidae</taxon>
        <taxon>Xylariales</taxon>
        <taxon>Diatrypaceae</taxon>
        <taxon>Eutypa</taxon>
    </lineage>
</organism>
<evidence type="ECO:0000256" key="7">
    <source>
        <dbReference type="ARBA" id="ARBA00023295"/>
    </source>
</evidence>
<dbReference type="InterPro" id="IPR013320">
    <property type="entry name" value="ConA-like_dom_sf"/>
</dbReference>
<evidence type="ECO:0000256" key="2">
    <source>
        <dbReference type="ARBA" id="ARBA00006044"/>
    </source>
</evidence>
<dbReference type="SUPFAM" id="SSF49899">
    <property type="entry name" value="Concanavalin A-like lectins/glucanases"/>
    <property type="match status" value="1"/>
</dbReference>
<evidence type="ECO:0000256" key="9">
    <source>
        <dbReference type="RuleBase" id="RU361164"/>
    </source>
</evidence>
<evidence type="ECO:0000256" key="10">
    <source>
        <dbReference type="SAM" id="SignalP"/>
    </source>
</evidence>
<evidence type="ECO:0000313" key="12">
    <source>
        <dbReference type="Proteomes" id="UP000012174"/>
    </source>
</evidence>
<feature type="signal peptide" evidence="10">
    <location>
        <begin position="1"/>
        <end position="18"/>
    </location>
</feature>
<keyword evidence="3 9" id="KW-0378">Hydrolase</keyword>
<keyword evidence="7 9" id="KW-0326">Glycosidase</keyword>
<dbReference type="eggNOG" id="ENOG502SJT6">
    <property type="taxonomic scope" value="Eukaryota"/>
</dbReference>
<keyword evidence="10" id="KW-0732">Signal</keyword>
<dbReference type="PRINTS" id="PR00734">
    <property type="entry name" value="GLHYDRLASE7"/>
</dbReference>
<evidence type="ECO:0000313" key="11">
    <source>
        <dbReference type="EMBL" id="EMR63988.1"/>
    </source>
</evidence>
<dbReference type="CDD" id="cd07999">
    <property type="entry name" value="GH7_CBH_EG"/>
    <property type="match status" value="1"/>
</dbReference>
<keyword evidence="6" id="KW-0119">Carbohydrate metabolism</keyword>
<dbReference type="AlphaFoldDB" id="M7SI71"/>
<name>M7SI71_EUTLA</name>
<dbReference type="Proteomes" id="UP000012174">
    <property type="component" value="Unassembled WGS sequence"/>
</dbReference>
<dbReference type="Gene3D" id="2.70.100.10">
    <property type="entry name" value="Glycoside hydrolase, family 7, domain"/>
    <property type="match status" value="1"/>
</dbReference>
<dbReference type="InterPro" id="IPR037019">
    <property type="entry name" value="Glyco_hydro_7_sf"/>
</dbReference>
<dbReference type="EMBL" id="KB707128">
    <property type="protein sequence ID" value="EMR63988.1"/>
    <property type="molecule type" value="Genomic_DNA"/>
</dbReference>
<keyword evidence="5" id="KW-0325">Glycoprotein</keyword>
<evidence type="ECO:0000256" key="8">
    <source>
        <dbReference type="ARBA" id="ARBA00023326"/>
    </source>
</evidence>
<dbReference type="GO" id="GO:0008810">
    <property type="term" value="F:cellulase activity"/>
    <property type="evidence" value="ECO:0007669"/>
    <property type="project" value="UniProtKB-EC"/>
</dbReference>
<dbReference type="OMA" id="ALCPDKK"/>
<dbReference type="InterPro" id="IPR001722">
    <property type="entry name" value="Glyco_hydro_7"/>
</dbReference>
<dbReference type="EC" id="3.2.1.-" evidence="9"/>